<dbReference type="AlphaFoldDB" id="A0A0G1K171"/>
<evidence type="ECO:0008006" key="3">
    <source>
        <dbReference type="Google" id="ProtNLM"/>
    </source>
</evidence>
<evidence type="ECO:0000313" key="2">
    <source>
        <dbReference type="Proteomes" id="UP000034172"/>
    </source>
</evidence>
<name>A0A0G1K171_9BACT</name>
<dbReference type="EMBL" id="LCIE01000001">
    <property type="protein sequence ID" value="KKT49897.1"/>
    <property type="molecule type" value="Genomic_DNA"/>
</dbReference>
<organism evidence="1 2">
    <name type="scientific">Candidatus Collierbacteria bacterium GW2011_GWC2_44_18</name>
    <dbReference type="NCBI Taxonomy" id="1618392"/>
    <lineage>
        <taxon>Bacteria</taxon>
        <taxon>Candidatus Collieribacteriota</taxon>
    </lineage>
</organism>
<dbReference type="InterPro" id="IPR036465">
    <property type="entry name" value="vWFA_dom_sf"/>
</dbReference>
<comment type="caution">
    <text evidence="1">The sequence shown here is derived from an EMBL/GenBank/DDBJ whole genome shotgun (WGS) entry which is preliminary data.</text>
</comment>
<proteinExistence type="predicted"/>
<dbReference type="STRING" id="1618392.UW41_C0001G0043"/>
<evidence type="ECO:0000313" key="1">
    <source>
        <dbReference type="EMBL" id="KKT49897.1"/>
    </source>
</evidence>
<sequence length="269" mass="28855">MANSKSGVANIQTLFSNANAEGNLSSAAQSILSIPDIAAQINAAMGVPAVDVHSSEVFVCTLLVDDSGSIAGAGNEQLIRDGVNLVRSALIKSDARKSILMCVRYLNGQVVIPFTPIEQVPLLDSNNYRANGGTPLYDMTVVALGDVLAKTQEFSDRGVPVRSATMIVTDGHDEHSHRIRRPEEIVDIMRDVLQSETHIVSGMGIQDNVGTDFRDIFKRMGIQDKWILTPAATEHDIRLCWGTFSQTAARGSQGAAAYSQTQLGGFGQP</sequence>
<reference evidence="1 2" key="1">
    <citation type="journal article" date="2015" name="Nature">
        <title>rRNA introns, odd ribosomes, and small enigmatic genomes across a large radiation of phyla.</title>
        <authorList>
            <person name="Brown C.T."/>
            <person name="Hug L.A."/>
            <person name="Thomas B.C."/>
            <person name="Sharon I."/>
            <person name="Castelle C.J."/>
            <person name="Singh A."/>
            <person name="Wilkins M.J."/>
            <person name="Williams K.H."/>
            <person name="Banfield J.F."/>
        </authorList>
    </citation>
    <scope>NUCLEOTIDE SEQUENCE [LARGE SCALE GENOMIC DNA]</scope>
</reference>
<protein>
    <recommendedName>
        <fullName evidence="3">VWFA domain-containing protein</fullName>
    </recommendedName>
</protein>
<dbReference type="Proteomes" id="UP000034172">
    <property type="component" value="Unassembled WGS sequence"/>
</dbReference>
<gene>
    <name evidence="1" type="ORF">UW41_C0001G0043</name>
</gene>
<accession>A0A0G1K171</accession>
<dbReference type="SUPFAM" id="SSF53300">
    <property type="entry name" value="vWA-like"/>
    <property type="match status" value="1"/>
</dbReference>